<name>A0A9P9DK21_9HYPO</name>
<sequence length="119" mass="13182">MPPATPGLGNLSMVLVCAAPEILKESEPEIASIRILSQSFSAVNPIKKQTWKPCTEEMANLATISYKLSLSPGVQRCIKKRMQRRELVTAMQLVALLKNAEFVGGLLEIEVHYLTRTKD</sequence>
<dbReference type="EMBL" id="JAGMUU010000026">
    <property type="protein sequence ID" value="KAH7122130.1"/>
    <property type="molecule type" value="Genomic_DNA"/>
</dbReference>
<reference evidence="1" key="1">
    <citation type="journal article" date="2021" name="Nat. Commun.">
        <title>Genetic determinants of endophytism in the Arabidopsis root mycobiome.</title>
        <authorList>
            <person name="Mesny F."/>
            <person name="Miyauchi S."/>
            <person name="Thiergart T."/>
            <person name="Pickel B."/>
            <person name="Atanasova L."/>
            <person name="Karlsson M."/>
            <person name="Huettel B."/>
            <person name="Barry K.W."/>
            <person name="Haridas S."/>
            <person name="Chen C."/>
            <person name="Bauer D."/>
            <person name="Andreopoulos W."/>
            <person name="Pangilinan J."/>
            <person name="LaButti K."/>
            <person name="Riley R."/>
            <person name="Lipzen A."/>
            <person name="Clum A."/>
            <person name="Drula E."/>
            <person name="Henrissat B."/>
            <person name="Kohler A."/>
            <person name="Grigoriev I.V."/>
            <person name="Martin F.M."/>
            <person name="Hacquard S."/>
        </authorList>
    </citation>
    <scope>NUCLEOTIDE SEQUENCE</scope>
    <source>
        <strain evidence="1">MPI-CAGE-AT-0021</strain>
    </source>
</reference>
<keyword evidence="2" id="KW-1185">Reference proteome</keyword>
<evidence type="ECO:0000313" key="2">
    <source>
        <dbReference type="Proteomes" id="UP000717696"/>
    </source>
</evidence>
<evidence type="ECO:0000313" key="1">
    <source>
        <dbReference type="EMBL" id="KAH7122130.1"/>
    </source>
</evidence>
<proteinExistence type="predicted"/>
<dbReference type="Proteomes" id="UP000717696">
    <property type="component" value="Unassembled WGS sequence"/>
</dbReference>
<dbReference type="AlphaFoldDB" id="A0A9P9DK21"/>
<protein>
    <submittedName>
        <fullName evidence="1">Uncharacterized protein</fullName>
    </submittedName>
</protein>
<organism evidence="1 2">
    <name type="scientific">Dactylonectria estremocensis</name>
    <dbReference type="NCBI Taxonomy" id="1079267"/>
    <lineage>
        <taxon>Eukaryota</taxon>
        <taxon>Fungi</taxon>
        <taxon>Dikarya</taxon>
        <taxon>Ascomycota</taxon>
        <taxon>Pezizomycotina</taxon>
        <taxon>Sordariomycetes</taxon>
        <taxon>Hypocreomycetidae</taxon>
        <taxon>Hypocreales</taxon>
        <taxon>Nectriaceae</taxon>
        <taxon>Dactylonectria</taxon>
    </lineage>
</organism>
<accession>A0A9P9DK21</accession>
<comment type="caution">
    <text evidence="1">The sequence shown here is derived from an EMBL/GenBank/DDBJ whole genome shotgun (WGS) entry which is preliminary data.</text>
</comment>
<gene>
    <name evidence="1" type="ORF">B0J13DRAFT_531785</name>
</gene>